<dbReference type="PROSITE" id="PS51066">
    <property type="entry name" value="ZF_FPG_2"/>
    <property type="match status" value="1"/>
</dbReference>
<evidence type="ECO:0000256" key="9">
    <source>
        <dbReference type="ARBA" id="ARBA00023204"/>
    </source>
</evidence>
<dbReference type="PANTHER" id="PTHR42697:SF1">
    <property type="entry name" value="ENDONUCLEASE 8"/>
    <property type="match status" value="1"/>
</dbReference>
<dbReference type="Gene3D" id="3.20.190.10">
    <property type="entry name" value="MutM-like, N-terminal"/>
    <property type="match status" value="1"/>
</dbReference>
<dbReference type="InterPro" id="IPR000214">
    <property type="entry name" value="Znf_DNA_glyclase/AP_lyase"/>
</dbReference>
<dbReference type="GO" id="GO:0140078">
    <property type="term" value="F:class I DNA-(apurinic or apyrimidinic site) endonuclease activity"/>
    <property type="evidence" value="ECO:0007669"/>
    <property type="project" value="UniProtKB-EC"/>
</dbReference>
<dbReference type="PROSITE" id="PS51068">
    <property type="entry name" value="FPG_CAT"/>
    <property type="match status" value="1"/>
</dbReference>
<evidence type="ECO:0000259" key="15">
    <source>
        <dbReference type="PROSITE" id="PS51066"/>
    </source>
</evidence>
<keyword evidence="9" id="KW-0234">DNA repair</keyword>
<dbReference type="PANTHER" id="PTHR42697">
    <property type="entry name" value="ENDONUCLEASE 8"/>
    <property type="match status" value="1"/>
</dbReference>
<keyword evidence="11" id="KW-0511">Multifunctional enzyme</keyword>
<evidence type="ECO:0000259" key="16">
    <source>
        <dbReference type="PROSITE" id="PS51068"/>
    </source>
</evidence>
<dbReference type="SUPFAM" id="SSF46946">
    <property type="entry name" value="S13-like H2TH domain"/>
    <property type="match status" value="1"/>
</dbReference>
<comment type="caution">
    <text evidence="17">The sequence shown here is derived from an EMBL/GenBank/DDBJ whole genome shotgun (WGS) entry which is preliminary data.</text>
</comment>
<sequence length="274" mass="30519">MPEGDTVYRAARELDEALTGRVLTLSDFRVPAYATVDLAGRTVLGTIPRGKHLLTRFSAAGDSPPLTLHTHLKMEGIWQVQRPGDKWRRPTHLLRVRLAVGERDAADRIDALGFELGVVDLAPTAEEDTFVGHLGPDLLGPDWDVDEALRRMRGTDQDRAIAEVLLDQRVLAGVGNVFKSEICFVSGVHPHTPVGQLDDAKLRKMLVLSQRMLEANKLRGERTTTGIARRGQRLWVYGRRDQPCRRCGAKIRRAEDGEPGKERSTYWCPGCQAT</sequence>
<keyword evidence="6 17" id="KW-0378">Hydrolase</keyword>
<dbReference type="InterPro" id="IPR012319">
    <property type="entry name" value="FPG_cat"/>
</dbReference>
<evidence type="ECO:0000256" key="4">
    <source>
        <dbReference type="ARBA" id="ARBA00022763"/>
    </source>
</evidence>
<keyword evidence="7" id="KW-0862">Zinc</keyword>
<feature type="domain" description="FPG-type" evidence="15">
    <location>
        <begin position="235"/>
        <end position="273"/>
    </location>
</feature>
<organism evidence="17 18">
    <name type="scientific">Nocardioides massiliensis</name>
    <dbReference type="NCBI Taxonomy" id="1325935"/>
    <lineage>
        <taxon>Bacteria</taxon>
        <taxon>Bacillati</taxon>
        <taxon>Actinomycetota</taxon>
        <taxon>Actinomycetes</taxon>
        <taxon>Propionibacteriales</taxon>
        <taxon>Nocardioidaceae</taxon>
        <taxon>Nocardioides</taxon>
    </lineage>
</organism>
<keyword evidence="18" id="KW-1185">Reference proteome</keyword>
<dbReference type="SUPFAM" id="SSF57716">
    <property type="entry name" value="Glucocorticoid receptor-like (DNA-binding domain)"/>
    <property type="match status" value="1"/>
</dbReference>
<name>A0ABT9NQM4_9ACTN</name>
<dbReference type="Pfam" id="PF06831">
    <property type="entry name" value="H2TH"/>
    <property type="match status" value="1"/>
</dbReference>
<evidence type="ECO:0000256" key="1">
    <source>
        <dbReference type="ARBA" id="ARBA00009409"/>
    </source>
</evidence>
<evidence type="ECO:0000256" key="14">
    <source>
        <dbReference type="PROSITE-ProRule" id="PRU00391"/>
    </source>
</evidence>
<dbReference type="EMBL" id="JAUSQM010000001">
    <property type="protein sequence ID" value="MDP9822678.1"/>
    <property type="molecule type" value="Genomic_DNA"/>
</dbReference>
<evidence type="ECO:0000256" key="12">
    <source>
        <dbReference type="ARBA" id="ARBA00023295"/>
    </source>
</evidence>
<dbReference type="InterPro" id="IPR035937">
    <property type="entry name" value="FPG_N"/>
</dbReference>
<accession>A0ABT9NQM4</accession>
<evidence type="ECO:0000256" key="11">
    <source>
        <dbReference type="ARBA" id="ARBA00023268"/>
    </source>
</evidence>
<keyword evidence="5 14" id="KW-0863">Zinc-finger</keyword>
<dbReference type="InterPro" id="IPR010979">
    <property type="entry name" value="Ribosomal_uS13-like_H2TH"/>
</dbReference>
<evidence type="ECO:0000256" key="8">
    <source>
        <dbReference type="ARBA" id="ARBA00023125"/>
    </source>
</evidence>
<evidence type="ECO:0000256" key="6">
    <source>
        <dbReference type="ARBA" id="ARBA00022801"/>
    </source>
</evidence>
<dbReference type="SMART" id="SM00898">
    <property type="entry name" value="Fapy_DNA_glyco"/>
    <property type="match status" value="1"/>
</dbReference>
<keyword evidence="10 17" id="KW-0456">Lyase</keyword>
<evidence type="ECO:0000256" key="3">
    <source>
        <dbReference type="ARBA" id="ARBA00022723"/>
    </source>
</evidence>
<dbReference type="Proteomes" id="UP001240447">
    <property type="component" value="Unassembled WGS sequence"/>
</dbReference>
<evidence type="ECO:0000256" key="7">
    <source>
        <dbReference type="ARBA" id="ARBA00022833"/>
    </source>
</evidence>
<dbReference type="InterPro" id="IPR044090">
    <property type="entry name" value="Nei2_N"/>
</dbReference>
<reference evidence="17 18" key="1">
    <citation type="submission" date="2023-07" db="EMBL/GenBank/DDBJ databases">
        <title>Sequencing the genomes of 1000 actinobacteria strains.</title>
        <authorList>
            <person name="Klenk H.-P."/>
        </authorList>
    </citation>
    <scope>NUCLEOTIDE SEQUENCE [LARGE SCALE GENOMIC DNA]</scope>
    <source>
        <strain evidence="17 18">GD13</strain>
    </source>
</reference>
<dbReference type="SUPFAM" id="SSF81624">
    <property type="entry name" value="N-terminal domain of MutM-like DNA repair proteins"/>
    <property type="match status" value="1"/>
</dbReference>
<keyword evidence="17" id="KW-0255">Endonuclease</keyword>
<feature type="domain" description="Formamidopyrimidine-DNA glycosylase catalytic" evidence="16">
    <location>
        <begin position="2"/>
        <end position="115"/>
    </location>
</feature>
<dbReference type="Pfam" id="PF01149">
    <property type="entry name" value="Fapy_DNA_glyco"/>
    <property type="match status" value="1"/>
</dbReference>
<comment type="catalytic activity">
    <reaction evidence="13">
        <text>2'-deoxyribonucleotide-(2'-deoxyribose 5'-phosphate)-2'-deoxyribonucleotide-DNA = a 3'-end 2'-deoxyribonucleotide-(2,3-dehydro-2,3-deoxyribose 5'-phosphate)-DNA + a 5'-end 5'-phospho-2'-deoxyribonucleoside-DNA + H(+)</text>
        <dbReference type="Rhea" id="RHEA:66592"/>
        <dbReference type="Rhea" id="RHEA-COMP:13180"/>
        <dbReference type="Rhea" id="RHEA-COMP:16897"/>
        <dbReference type="Rhea" id="RHEA-COMP:17067"/>
        <dbReference type="ChEBI" id="CHEBI:15378"/>
        <dbReference type="ChEBI" id="CHEBI:136412"/>
        <dbReference type="ChEBI" id="CHEBI:157695"/>
        <dbReference type="ChEBI" id="CHEBI:167181"/>
        <dbReference type="EC" id="4.2.99.18"/>
    </reaction>
</comment>
<dbReference type="GO" id="GO:0016798">
    <property type="term" value="F:hydrolase activity, acting on glycosyl bonds"/>
    <property type="evidence" value="ECO:0007669"/>
    <property type="project" value="UniProtKB-KW"/>
</dbReference>
<evidence type="ECO:0000313" key="18">
    <source>
        <dbReference type="Proteomes" id="UP001240447"/>
    </source>
</evidence>
<dbReference type="EC" id="4.2.99.18" evidence="2"/>
<keyword evidence="3" id="KW-0479">Metal-binding</keyword>
<dbReference type="RefSeq" id="WP_068122225.1">
    <property type="nucleotide sequence ID" value="NZ_CCXJ01000509.1"/>
</dbReference>
<proteinExistence type="inferred from homology"/>
<gene>
    <name evidence="17" type="ORF">J2S59_002487</name>
</gene>
<evidence type="ECO:0000256" key="10">
    <source>
        <dbReference type="ARBA" id="ARBA00023239"/>
    </source>
</evidence>
<keyword evidence="8" id="KW-0238">DNA-binding</keyword>
<keyword evidence="12 17" id="KW-0326">Glycosidase</keyword>
<dbReference type="InterPro" id="IPR015887">
    <property type="entry name" value="DNA_glyclase_Znf_dom_DNA_BS"/>
</dbReference>
<dbReference type="Gene3D" id="1.10.8.50">
    <property type="match status" value="1"/>
</dbReference>
<dbReference type="SMART" id="SM01232">
    <property type="entry name" value="H2TH"/>
    <property type="match status" value="1"/>
</dbReference>
<protein>
    <recommendedName>
        <fullName evidence="2">DNA-(apurinic or apyrimidinic site) lyase</fullName>
        <ecNumber evidence="2">4.2.99.18</ecNumber>
    </recommendedName>
</protein>
<evidence type="ECO:0000256" key="5">
    <source>
        <dbReference type="ARBA" id="ARBA00022771"/>
    </source>
</evidence>
<keyword evidence="17" id="KW-0540">Nuclease</keyword>
<comment type="similarity">
    <text evidence="1">Belongs to the FPG family.</text>
</comment>
<dbReference type="PROSITE" id="PS01242">
    <property type="entry name" value="ZF_FPG_1"/>
    <property type="match status" value="1"/>
</dbReference>
<evidence type="ECO:0000256" key="13">
    <source>
        <dbReference type="ARBA" id="ARBA00044632"/>
    </source>
</evidence>
<dbReference type="CDD" id="cd08971">
    <property type="entry name" value="AcNei2_N"/>
    <property type="match status" value="1"/>
</dbReference>
<keyword evidence="4" id="KW-0227">DNA damage</keyword>
<evidence type="ECO:0000313" key="17">
    <source>
        <dbReference type="EMBL" id="MDP9822678.1"/>
    </source>
</evidence>
<evidence type="ECO:0000256" key="2">
    <source>
        <dbReference type="ARBA" id="ARBA00012720"/>
    </source>
</evidence>
<dbReference type="InterPro" id="IPR015886">
    <property type="entry name" value="H2TH_FPG"/>
</dbReference>